<dbReference type="EMBL" id="JAFCIQ010000041">
    <property type="protein sequence ID" value="MBM2771336.1"/>
    <property type="molecule type" value="Genomic_DNA"/>
</dbReference>
<protein>
    <submittedName>
        <fullName evidence="3">Uncharacterized protein</fullName>
    </submittedName>
</protein>
<gene>
    <name evidence="3" type="ORF">BAN20980_00182</name>
    <name evidence="2" type="ORF">JQK92_33555</name>
</gene>
<evidence type="ECO:0000313" key="2">
    <source>
        <dbReference type="EMBL" id="MBM2771336.1"/>
    </source>
</evidence>
<name>A0A6P2G1H5_9BURK</name>
<dbReference type="Proteomes" id="UP000755577">
    <property type="component" value="Unassembled WGS sequence"/>
</dbReference>
<accession>A0A6P2G1H5</accession>
<evidence type="ECO:0000313" key="3">
    <source>
        <dbReference type="EMBL" id="VVU47492.1"/>
    </source>
</evidence>
<evidence type="ECO:0000313" key="5">
    <source>
        <dbReference type="Proteomes" id="UP000755577"/>
    </source>
</evidence>
<dbReference type="RefSeq" id="WP_174924894.1">
    <property type="nucleotide sequence ID" value="NZ_CABVLY010000001.1"/>
</dbReference>
<dbReference type="EMBL" id="CABVLY010000001">
    <property type="protein sequence ID" value="VVU47492.1"/>
    <property type="molecule type" value="Genomic_DNA"/>
</dbReference>
<feature type="compositionally biased region" description="Basic and acidic residues" evidence="1">
    <location>
        <begin position="9"/>
        <end position="20"/>
    </location>
</feature>
<sequence length="50" mass="5416">MSSLPVTAHRGEPDAAPDRARAEMRYEGMHGRAVADVRDAGHRVDDRSAA</sequence>
<keyword evidence="5" id="KW-1185">Reference proteome</keyword>
<evidence type="ECO:0000256" key="1">
    <source>
        <dbReference type="SAM" id="MobiDB-lite"/>
    </source>
</evidence>
<dbReference type="GeneID" id="56498203"/>
<reference evidence="3 4" key="1">
    <citation type="submission" date="2019-09" db="EMBL/GenBank/DDBJ databases">
        <authorList>
            <person name="Depoorter E."/>
        </authorList>
    </citation>
    <scope>NUCLEOTIDE SEQUENCE [LARGE SCALE GENOMIC DNA]</scope>
    <source>
        <strain evidence="3">LMG 20980</strain>
    </source>
</reference>
<organism evidence="3 4">
    <name type="scientific">Burkholderia anthina</name>
    <dbReference type="NCBI Taxonomy" id="179879"/>
    <lineage>
        <taxon>Bacteria</taxon>
        <taxon>Pseudomonadati</taxon>
        <taxon>Pseudomonadota</taxon>
        <taxon>Betaproteobacteria</taxon>
        <taxon>Burkholderiales</taxon>
        <taxon>Burkholderiaceae</taxon>
        <taxon>Burkholderia</taxon>
        <taxon>Burkholderia cepacia complex</taxon>
    </lineage>
</organism>
<dbReference type="AlphaFoldDB" id="A0A6P2G1H5"/>
<reference evidence="2 5" key="2">
    <citation type="submission" date="2021-02" db="EMBL/GenBank/DDBJ databases">
        <title>Draft genome of the type strains Burkholderia anthina DSM16086.</title>
        <authorList>
            <person name="Hertel R."/>
            <person name="Meissner J."/>
            <person name="Poehlein A."/>
            <person name="Daniel R."/>
            <person name="Commichau F.M."/>
        </authorList>
    </citation>
    <scope>NUCLEOTIDE SEQUENCE [LARGE SCALE GENOMIC DNA]</scope>
    <source>
        <strain evidence="2 5">DSM 16086</strain>
    </source>
</reference>
<dbReference type="Proteomes" id="UP000494201">
    <property type="component" value="Unassembled WGS sequence"/>
</dbReference>
<feature type="region of interest" description="Disordered" evidence="1">
    <location>
        <begin position="1"/>
        <end position="20"/>
    </location>
</feature>
<evidence type="ECO:0000313" key="4">
    <source>
        <dbReference type="Proteomes" id="UP000494201"/>
    </source>
</evidence>
<proteinExistence type="predicted"/>